<reference evidence="1 2" key="1">
    <citation type="journal article" date="2021" name="Hortic Res">
        <title>Chromosome-scale assembly of the Dendrobium chrysotoxum genome enhances the understanding of orchid evolution.</title>
        <authorList>
            <person name="Zhang Y."/>
            <person name="Zhang G.Q."/>
            <person name="Zhang D."/>
            <person name="Liu X.D."/>
            <person name="Xu X.Y."/>
            <person name="Sun W.H."/>
            <person name="Yu X."/>
            <person name="Zhu X."/>
            <person name="Wang Z.W."/>
            <person name="Zhao X."/>
            <person name="Zhong W.Y."/>
            <person name="Chen H."/>
            <person name="Yin W.L."/>
            <person name="Huang T."/>
            <person name="Niu S.C."/>
            <person name="Liu Z.J."/>
        </authorList>
    </citation>
    <scope>NUCLEOTIDE SEQUENCE [LARGE SCALE GENOMIC DNA]</scope>
    <source>
        <strain evidence="1">Lindl</strain>
    </source>
</reference>
<dbReference type="EMBL" id="JAGFBR010000012">
    <property type="protein sequence ID" value="KAH0457728.1"/>
    <property type="molecule type" value="Genomic_DNA"/>
</dbReference>
<dbReference type="InterPro" id="IPR040256">
    <property type="entry name" value="At4g02000-like"/>
</dbReference>
<evidence type="ECO:0000313" key="1">
    <source>
        <dbReference type="EMBL" id="KAH0457728.1"/>
    </source>
</evidence>
<proteinExistence type="predicted"/>
<name>A0AAV7GQC0_DENCH</name>
<keyword evidence="2" id="KW-1185">Reference proteome</keyword>
<evidence type="ECO:0008006" key="3">
    <source>
        <dbReference type="Google" id="ProtNLM"/>
    </source>
</evidence>
<dbReference type="PANTHER" id="PTHR31286:SF179">
    <property type="entry name" value="RNASE H TYPE-1 DOMAIN-CONTAINING PROTEIN"/>
    <property type="match status" value="1"/>
</dbReference>
<sequence length="413" mass="44506">MTAVAGGRWRRPEATVVGWWPVSLISDFLVTVLNPKNVLIKLVNDFDYYRVFAHRSYFINNCYMRLIKWSPSFDVDIKSPIILIWVSFTNLRPHLFSPWILHGLRSIFCHPLKIDHATSTGSKPLVAHVIVELDVSKHFPDKVCVGPDNLVCGYGDFLSYCSHCKSLGHSKLECHILHPHLVTRNNVGIEPVNNGNKLPLIVNLVETVSSDPRPTVGQGLSVVTSTDVLRDPSEQVADGIDGSLTVALPLVDKVVASDALSCGINEDVTEVCVQNNCLLNVAASPLVPLDSNVDVNDGETALPEESTPLPGDRACVSPLVSELVLVVQGEIGAVENLHVGVPCDALALKGVEVSIGSPHDGTVLGDAVSPSVNLAKSTVVVDIPISVVSNAELKTHMALSVSNSSLDHSDWLN</sequence>
<evidence type="ECO:0000313" key="2">
    <source>
        <dbReference type="Proteomes" id="UP000775213"/>
    </source>
</evidence>
<accession>A0AAV7GQC0</accession>
<dbReference type="PANTHER" id="PTHR31286">
    <property type="entry name" value="GLYCINE-RICH CELL WALL STRUCTURAL PROTEIN 1.8-LIKE"/>
    <property type="match status" value="1"/>
</dbReference>
<comment type="caution">
    <text evidence="1">The sequence shown here is derived from an EMBL/GenBank/DDBJ whole genome shotgun (WGS) entry which is preliminary data.</text>
</comment>
<protein>
    <recommendedName>
        <fullName evidence="3">DUF4283 domain-containing protein</fullName>
    </recommendedName>
</protein>
<dbReference type="Proteomes" id="UP000775213">
    <property type="component" value="Unassembled WGS sequence"/>
</dbReference>
<gene>
    <name evidence="1" type="ORF">IEQ34_013043</name>
</gene>
<organism evidence="1 2">
    <name type="scientific">Dendrobium chrysotoxum</name>
    <name type="common">Orchid</name>
    <dbReference type="NCBI Taxonomy" id="161865"/>
    <lineage>
        <taxon>Eukaryota</taxon>
        <taxon>Viridiplantae</taxon>
        <taxon>Streptophyta</taxon>
        <taxon>Embryophyta</taxon>
        <taxon>Tracheophyta</taxon>
        <taxon>Spermatophyta</taxon>
        <taxon>Magnoliopsida</taxon>
        <taxon>Liliopsida</taxon>
        <taxon>Asparagales</taxon>
        <taxon>Orchidaceae</taxon>
        <taxon>Epidendroideae</taxon>
        <taxon>Malaxideae</taxon>
        <taxon>Dendrobiinae</taxon>
        <taxon>Dendrobium</taxon>
    </lineage>
</organism>
<dbReference type="AlphaFoldDB" id="A0AAV7GQC0"/>